<reference evidence="2" key="1">
    <citation type="submission" date="2023-11" db="UniProtKB">
        <authorList>
            <consortium name="WormBaseParasite"/>
        </authorList>
    </citation>
    <scope>IDENTIFICATION</scope>
</reference>
<dbReference type="WBParaSite" id="SMTH1_102790.1">
    <property type="protein sequence ID" value="SMTH1_102790.1"/>
    <property type="gene ID" value="SMTH1_102790"/>
</dbReference>
<proteinExistence type="predicted"/>
<sequence>MKFAKVNKYTIEVRNLREKKELLWKEQEFVTLQYTLNFIKVNQISVVDIQSNICQVTVSYHYYYTQLIRVDQLSPVLFNQFNKSLIPAISYLGVNTLFPIKYYGMQYDSVNILSKGIVGIGKSFRHSGAMKKIEVFNGMDKDGGVEIMNTNKFLAIKWINLSISTLHDDEPEEYAIVACIIYSNGNISVYFEKIPTEFGNNGGKISITDGYDYATYNASEIYTFCLK</sequence>
<protein>
    <submittedName>
        <fullName evidence="2">Uncharacterized protein</fullName>
    </submittedName>
</protein>
<name>A0AA85ASX6_9TREM</name>
<accession>A0AA85ASX6</accession>
<evidence type="ECO:0000313" key="1">
    <source>
        <dbReference type="Proteomes" id="UP000050791"/>
    </source>
</evidence>
<dbReference type="Proteomes" id="UP000050791">
    <property type="component" value="Unassembled WGS sequence"/>
</dbReference>
<dbReference type="AlphaFoldDB" id="A0AA85ASX6"/>
<evidence type="ECO:0000313" key="2">
    <source>
        <dbReference type="WBParaSite" id="SMTH1_102790.1"/>
    </source>
</evidence>
<organism evidence="1 2">
    <name type="scientific">Schistosoma mattheei</name>
    <dbReference type="NCBI Taxonomy" id="31246"/>
    <lineage>
        <taxon>Eukaryota</taxon>
        <taxon>Metazoa</taxon>
        <taxon>Spiralia</taxon>
        <taxon>Lophotrochozoa</taxon>
        <taxon>Platyhelminthes</taxon>
        <taxon>Trematoda</taxon>
        <taxon>Digenea</taxon>
        <taxon>Strigeidida</taxon>
        <taxon>Schistosomatoidea</taxon>
        <taxon>Schistosomatidae</taxon>
        <taxon>Schistosoma</taxon>
    </lineage>
</organism>